<dbReference type="InterPro" id="IPR021109">
    <property type="entry name" value="Peptidase_aspartic_dom_sf"/>
</dbReference>
<reference evidence="1 2" key="1">
    <citation type="submission" date="2024-05" db="EMBL/GenBank/DDBJ databases">
        <title>A draft genome resource for the thread blight pathogen Marasmius tenuissimus strain MS-2.</title>
        <authorList>
            <person name="Yulfo-Soto G.E."/>
            <person name="Baruah I.K."/>
            <person name="Amoako-Attah I."/>
            <person name="Bukari Y."/>
            <person name="Meinhardt L.W."/>
            <person name="Bailey B.A."/>
            <person name="Cohen S.P."/>
        </authorList>
    </citation>
    <scope>NUCLEOTIDE SEQUENCE [LARGE SCALE GENOMIC DNA]</scope>
    <source>
        <strain evidence="1 2">MS-2</strain>
    </source>
</reference>
<protein>
    <submittedName>
        <fullName evidence="1">Uncharacterized protein</fullName>
    </submittedName>
</protein>
<dbReference type="Proteomes" id="UP001437256">
    <property type="component" value="Unassembled WGS sequence"/>
</dbReference>
<sequence length="87" mass="9705">MKVHQLAKQHSLQLGTIGSRAKINYGTIVETAYDQIKEKTYFDVVNIDHYDAIVGTYFMHKNGISLDFGDDTIRVKGKPSSTLSVGE</sequence>
<evidence type="ECO:0000313" key="1">
    <source>
        <dbReference type="EMBL" id="KAL0061977.1"/>
    </source>
</evidence>
<dbReference type="EMBL" id="JBBXMP010000118">
    <property type="protein sequence ID" value="KAL0061977.1"/>
    <property type="molecule type" value="Genomic_DNA"/>
</dbReference>
<feature type="non-terminal residue" evidence="1">
    <location>
        <position position="87"/>
    </location>
</feature>
<evidence type="ECO:0000313" key="2">
    <source>
        <dbReference type="Proteomes" id="UP001437256"/>
    </source>
</evidence>
<keyword evidence="2" id="KW-1185">Reference proteome</keyword>
<comment type="caution">
    <text evidence="1">The sequence shown here is derived from an EMBL/GenBank/DDBJ whole genome shotgun (WGS) entry which is preliminary data.</text>
</comment>
<gene>
    <name evidence="1" type="ORF">AAF712_011187</name>
</gene>
<organism evidence="1 2">
    <name type="scientific">Marasmius tenuissimus</name>
    <dbReference type="NCBI Taxonomy" id="585030"/>
    <lineage>
        <taxon>Eukaryota</taxon>
        <taxon>Fungi</taxon>
        <taxon>Dikarya</taxon>
        <taxon>Basidiomycota</taxon>
        <taxon>Agaricomycotina</taxon>
        <taxon>Agaricomycetes</taxon>
        <taxon>Agaricomycetidae</taxon>
        <taxon>Agaricales</taxon>
        <taxon>Marasmiineae</taxon>
        <taxon>Marasmiaceae</taxon>
        <taxon>Marasmius</taxon>
    </lineage>
</organism>
<name>A0ABR2ZNL2_9AGAR</name>
<dbReference type="Gene3D" id="2.40.70.10">
    <property type="entry name" value="Acid Proteases"/>
    <property type="match status" value="1"/>
</dbReference>
<accession>A0ABR2ZNL2</accession>
<proteinExistence type="predicted"/>